<keyword evidence="2" id="KW-1185">Reference proteome</keyword>
<evidence type="ECO:0000313" key="1">
    <source>
        <dbReference type="EMBL" id="VWX35189.1"/>
    </source>
</evidence>
<accession>A0A653I7W1</accession>
<sequence>MKRLLLLMPFFLIGCTSDPTQIQDELEHYQYTKAVDLSTDQDEMNEPARLMVQLEQALASYRLQDVVTISKKIEQLNLPDDHTVRERAVSIRLSVDALLQDLSRLEATYRVDRSLLDTGASEEKFDGQGDIEIRFDDEHSLIATFLYDDFGMKEAPRQGTDEIRFEPDLTARVPLSEGVISYRFIRTTLKITYEGPGGKRIYYLKQLKDDA</sequence>
<reference evidence="1 2" key="1">
    <citation type="submission" date="2019-10" db="EMBL/GenBank/DDBJ databases">
        <authorList>
            <person name="Karimi E."/>
        </authorList>
    </citation>
    <scope>NUCLEOTIDE SEQUENCE [LARGE SCALE GENOMIC DNA]</scope>
    <source>
        <strain evidence="1">Exiguobacterium sp. 9Y</strain>
    </source>
</reference>
<organism evidence="1 2">
    <name type="scientific">Exiguobacterium oxidotolerans</name>
    <dbReference type="NCBI Taxonomy" id="223958"/>
    <lineage>
        <taxon>Bacteria</taxon>
        <taxon>Bacillati</taxon>
        <taxon>Bacillota</taxon>
        <taxon>Bacilli</taxon>
        <taxon>Bacillales</taxon>
        <taxon>Bacillales Family XII. Incertae Sedis</taxon>
        <taxon>Exiguobacterium</taxon>
    </lineage>
</organism>
<dbReference type="PROSITE" id="PS51257">
    <property type="entry name" value="PROKAR_LIPOPROTEIN"/>
    <property type="match status" value="1"/>
</dbReference>
<dbReference type="EMBL" id="CABWKQ010000014">
    <property type="protein sequence ID" value="VWX35189.1"/>
    <property type="molecule type" value="Genomic_DNA"/>
</dbReference>
<dbReference type="Proteomes" id="UP000439752">
    <property type="component" value="Unassembled WGS sequence"/>
</dbReference>
<protein>
    <recommendedName>
        <fullName evidence="3">Lipoprotein</fullName>
    </recommendedName>
</protein>
<gene>
    <name evidence="1" type="ORF">EXIGUO9Y_210076</name>
</gene>
<dbReference type="AlphaFoldDB" id="A0A653I7W1"/>
<proteinExistence type="predicted"/>
<evidence type="ECO:0000313" key="2">
    <source>
        <dbReference type="Proteomes" id="UP000439752"/>
    </source>
</evidence>
<dbReference type="RefSeq" id="WP_159173125.1">
    <property type="nucleotide sequence ID" value="NZ_LR732311.1"/>
</dbReference>
<name>A0A653I7W1_9BACL</name>
<evidence type="ECO:0008006" key="3">
    <source>
        <dbReference type="Google" id="ProtNLM"/>
    </source>
</evidence>